<comment type="subcellular location">
    <subcellularLocation>
        <location evidence="1">Cytoplasm</location>
        <location evidence="1">Cytoskeleton</location>
        <location evidence="1">Cilium axoneme</location>
    </subcellularLocation>
</comment>
<feature type="compositionally biased region" description="Pro residues" evidence="2">
    <location>
        <begin position="211"/>
        <end position="224"/>
    </location>
</feature>
<dbReference type="PANTHER" id="PTHR13318:SF190">
    <property type="entry name" value="PARTNER OF PAIRED, ISOFORM B"/>
    <property type="match status" value="1"/>
</dbReference>
<dbReference type="InterPro" id="IPR032675">
    <property type="entry name" value="LRR_dom_sf"/>
</dbReference>
<dbReference type="EMBL" id="LSYV01000007">
    <property type="protein sequence ID" value="KXZ53608.1"/>
    <property type="molecule type" value="Genomic_DNA"/>
</dbReference>
<sequence>MGAPDLQLLLASCPQLRMLAMPRTAGGIELAALCSASLTLTELDLGDCSADVTSVDDRSLTQLPVMPSLRTVSLMRCVAVSDAGVAQLGATKLPRLAHLDLSSTRVTGSSGFAGLAPMESIVLHNCRALGAAGLAAVCRAHAGSLRSLTLCGTAVQPYGSSLALLAPAVGLARLDLGPSWEVDGVGLAALACLPALADLRLGNFNLRPQRPGQPPALTPPPATPAPAAAAWPPPLTPLSGPAPGGAVGPLPADLSRCLPSLARLSLGGMFAQHGLARLLPRLTRLRRLELSGIGTARDDVLGLLLAGAPPPGLGGTGGAGSAGPDGTSASSLSLQELKLVSGGPDLTAAGLLRLAALPGLQRLQLIACPCATEDTVRQLVDAVRAAIGRRLRVDVSAKKPPLAAAATAAVLAAGGGGAEAAAGGGVRWGGCGAEGALPSSSLSSSASVSATAVPCRA</sequence>
<dbReference type="GO" id="GO:0019005">
    <property type="term" value="C:SCF ubiquitin ligase complex"/>
    <property type="evidence" value="ECO:0007669"/>
    <property type="project" value="TreeGrafter"/>
</dbReference>
<name>A0A150GV91_GONPE</name>
<dbReference type="Gene3D" id="3.80.10.10">
    <property type="entry name" value="Ribonuclease Inhibitor"/>
    <property type="match status" value="2"/>
</dbReference>
<comment type="caution">
    <text evidence="3">The sequence shown here is derived from an EMBL/GenBank/DDBJ whole genome shotgun (WGS) entry which is preliminary data.</text>
</comment>
<dbReference type="SUPFAM" id="SSF52047">
    <property type="entry name" value="RNI-like"/>
    <property type="match status" value="1"/>
</dbReference>
<dbReference type="STRING" id="33097.A0A150GV91"/>
<organism evidence="3 4">
    <name type="scientific">Gonium pectorale</name>
    <name type="common">Green alga</name>
    <dbReference type="NCBI Taxonomy" id="33097"/>
    <lineage>
        <taxon>Eukaryota</taxon>
        <taxon>Viridiplantae</taxon>
        <taxon>Chlorophyta</taxon>
        <taxon>core chlorophytes</taxon>
        <taxon>Chlorophyceae</taxon>
        <taxon>CS clade</taxon>
        <taxon>Chlamydomonadales</taxon>
        <taxon>Volvocaceae</taxon>
        <taxon>Gonium</taxon>
    </lineage>
</organism>
<protein>
    <submittedName>
        <fullName evidence="3">Uncharacterized protein</fullName>
    </submittedName>
</protein>
<dbReference type="InterPro" id="IPR006553">
    <property type="entry name" value="Leu-rich_rpt_Cys-con_subtyp"/>
</dbReference>
<dbReference type="SMART" id="SM00367">
    <property type="entry name" value="LRR_CC"/>
    <property type="match status" value="2"/>
</dbReference>
<evidence type="ECO:0000313" key="4">
    <source>
        <dbReference type="Proteomes" id="UP000075714"/>
    </source>
</evidence>
<reference evidence="4" key="1">
    <citation type="journal article" date="2016" name="Nat. Commun.">
        <title>The Gonium pectorale genome demonstrates co-option of cell cycle regulation during the evolution of multicellularity.</title>
        <authorList>
            <person name="Hanschen E.R."/>
            <person name="Marriage T.N."/>
            <person name="Ferris P.J."/>
            <person name="Hamaji T."/>
            <person name="Toyoda A."/>
            <person name="Fujiyama A."/>
            <person name="Neme R."/>
            <person name="Noguchi H."/>
            <person name="Minakuchi Y."/>
            <person name="Suzuki M."/>
            <person name="Kawai-Toyooka H."/>
            <person name="Smith D.R."/>
            <person name="Sparks H."/>
            <person name="Anderson J."/>
            <person name="Bakaric R."/>
            <person name="Luria V."/>
            <person name="Karger A."/>
            <person name="Kirschner M.W."/>
            <person name="Durand P.M."/>
            <person name="Michod R.E."/>
            <person name="Nozaki H."/>
            <person name="Olson B.J."/>
        </authorList>
    </citation>
    <scope>NUCLEOTIDE SEQUENCE [LARGE SCALE GENOMIC DNA]</scope>
    <source>
        <strain evidence="4">NIES-2863</strain>
    </source>
</reference>
<dbReference type="GO" id="GO:0031146">
    <property type="term" value="P:SCF-dependent proteasomal ubiquitin-dependent protein catabolic process"/>
    <property type="evidence" value="ECO:0007669"/>
    <property type="project" value="TreeGrafter"/>
</dbReference>
<dbReference type="Proteomes" id="UP000075714">
    <property type="component" value="Unassembled WGS sequence"/>
</dbReference>
<feature type="region of interest" description="Disordered" evidence="2">
    <location>
        <begin position="207"/>
        <end position="244"/>
    </location>
</feature>
<evidence type="ECO:0000256" key="2">
    <source>
        <dbReference type="SAM" id="MobiDB-lite"/>
    </source>
</evidence>
<dbReference type="OrthoDB" id="10257471at2759"/>
<dbReference type="AlphaFoldDB" id="A0A150GV91"/>
<gene>
    <name evidence="3" type="ORF">GPECTOR_6g525</name>
</gene>
<evidence type="ECO:0000313" key="3">
    <source>
        <dbReference type="EMBL" id="KXZ53608.1"/>
    </source>
</evidence>
<accession>A0A150GV91</accession>
<dbReference type="GO" id="GO:0005930">
    <property type="term" value="C:axoneme"/>
    <property type="evidence" value="ECO:0007669"/>
    <property type="project" value="UniProtKB-SubCell"/>
</dbReference>
<proteinExistence type="predicted"/>
<dbReference type="PANTHER" id="PTHR13318">
    <property type="entry name" value="PARTNER OF PAIRED, ISOFORM B-RELATED"/>
    <property type="match status" value="1"/>
</dbReference>
<evidence type="ECO:0000256" key="1">
    <source>
        <dbReference type="ARBA" id="ARBA00004430"/>
    </source>
</evidence>
<keyword evidence="4" id="KW-1185">Reference proteome</keyword>